<evidence type="ECO:0000313" key="4">
    <source>
        <dbReference type="Proteomes" id="UP001152888"/>
    </source>
</evidence>
<dbReference type="InterPro" id="IPR039353">
    <property type="entry name" value="TF_Adf1"/>
</dbReference>
<dbReference type="PANTHER" id="PTHR12243">
    <property type="entry name" value="MADF DOMAIN TRANSCRIPTION FACTOR"/>
    <property type="match status" value="1"/>
</dbReference>
<comment type="caution">
    <text evidence="3">The sequence shown here is derived from an EMBL/GenBank/DDBJ whole genome shotgun (WGS) entry which is preliminary data.</text>
</comment>
<evidence type="ECO:0000256" key="1">
    <source>
        <dbReference type="SAM" id="MobiDB-lite"/>
    </source>
</evidence>
<feature type="domain" description="MADF" evidence="2">
    <location>
        <begin position="6"/>
        <end position="101"/>
    </location>
</feature>
<evidence type="ECO:0000259" key="2">
    <source>
        <dbReference type="PROSITE" id="PS51029"/>
    </source>
</evidence>
<evidence type="ECO:0000313" key="3">
    <source>
        <dbReference type="EMBL" id="CAH1957198.1"/>
    </source>
</evidence>
<dbReference type="AlphaFoldDB" id="A0A9P0NUS6"/>
<dbReference type="GO" id="GO:0005667">
    <property type="term" value="C:transcription regulator complex"/>
    <property type="evidence" value="ECO:0007669"/>
    <property type="project" value="TreeGrafter"/>
</dbReference>
<dbReference type="SMART" id="SM00595">
    <property type="entry name" value="MADF"/>
    <property type="match status" value="1"/>
</dbReference>
<dbReference type="InterPro" id="IPR006578">
    <property type="entry name" value="MADF-dom"/>
</dbReference>
<dbReference type="Pfam" id="PF10545">
    <property type="entry name" value="MADF_DNA_bdg"/>
    <property type="match status" value="1"/>
</dbReference>
<dbReference type="EMBL" id="CAKOFQ010006669">
    <property type="protein sequence ID" value="CAH1957198.1"/>
    <property type="molecule type" value="Genomic_DNA"/>
</dbReference>
<feature type="compositionally biased region" description="Low complexity" evidence="1">
    <location>
        <begin position="127"/>
        <end position="142"/>
    </location>
</feature>
<organism evidence="3 4">
    <name type="scientific">Acanthoscelides obtectus</name>
    <name type="common">Bean weevil</name>
    <name type="synonym">Bruchus obtectus</name>
    <dbReference type="NCBI Taxonomy" id="200917"/>
    <lineage>
        <taxon>Eukaryota</taxon>
        <taxon>Metazoa</taxon>
        <taxon>Ecdysozoa</taxon>
        <taxon>Arthropoda</taxon>
        <taxon>Hexapoda</taxon>
        <taxon>Insecta</taxon>
        <taxon>Pterygota</taxon>
        <taxon>Neoptera</taxon>
        <taxon>Endopterygota</taxon>
        <taxon>Coleoptera</taxon>
        <taxon>Polyphaga</taxon>
        <taxon>Cucujiformia</taxon>
        <taxon>Chrysomeloidea</taxon>
        <taxon>Chrysomelidae</taxon>
        <taxon>Bruchinae</taxon>
        <taxon>Bruchini</taxon>
        <taxon>Acanthoscelides</taxon>
    </lineage>
</organism>
<dbReference type="GO" id="GO:0005634">
    <property type="term" value="C:nucleus"/>
    <property type="evidence" value="ECO:0007669"/>
    <property type="project" value="TreeGrafter"/>
</dbReference>
<feature type="region of interest" description="Disordered" evidence="1">
    <location>
        <begin position="107"/>
        <end position="142"/>
    </location>
</feature>
<dbReference type="PANTHER" id="PTHR12243:SF67">
    <property type="entry name" value="COREPRESSOR OF PANGOLIN, ISOFORM A-RELATED"/>
    <property type="match status" value="1"/>
</dbReference>
<name>A0A9P0NUS6_ACAOB</name>
<gene>
    <name evidence="3" type="ORF">ACAOBT_LOCUS1953</name>
</gene>
<accession>A0A9P0NUS6</accession>
<protein>
    <recommendedName>
        <fullName evidence="2">MADF domain-containing protein</fullName>
    </recommendedName>
</protein>
<reference evidence="3" key="1">
    <citation type="submission" date="2022-03" db="EMBL/GenBank/DDBJ databases">
        <authorList>
            <person name="Sayadi A."/>
        </authorList>
    </citation>
    <scope>NUCLEOTIDE SEQUENCE</scope>
</reference>
<dbReference type="GO" id="GO:0006357">
    <property type="term" value="P:regulation of transcription by RNA polymerase II"/>
    <property type="evidence" value="ECO:0007669"/>
    <property type="project" value="TreeGrafter"/>
</dbReference>
<dbReference type="OrthoDB" id="8195830at2759"/>
<dbReference type="PROSITE" id="PS51029">
    <property type="entry name" value="MADF"/>
    <property type="match status" value="1"/>
</dbReference>
<sequence length="239" mass="27581">MDYDMRLIGEVRRYPELYDGRHKDFKNKEVKHAVWCNIAYKLRKEYDEAAVKVVRSRWKSLRDSYVKETKHRMALSAGQNVKPRKNWRYSSAMSFLAPHLAIGFPLPSKSNVDKQEEKEDEMDTLLEEQQQQQQHQETSAAVASVAAASMPVMPNQNGNVHFLGAFLQEYPPRNPPGMPPTVETENYDIDSFFRGVADTVKRLSPVNQVKIQRDIVNLVLDVKLKEYMSRAGQPNQMPQ</sequence>
<keyword evidence="4" id="KW-1185">Reference proteome</keyword>
<proteinExistence type="predicted"/>
<dbReference type="Proteomes" id="UP001152888">
    <property type="component" value="Unassembled WGS sequence"/>
</dbReference>